<comment type="caution">
    <text evidence="2">The sequence shown here is derived from an EMBL/GenBank/DDBJ whole genome shotgun (WGS) entry which is preliminary data.</text>
</comment>
<name>A0A232FG14_9HYME</name>
<gene>
    <name evidence="2" type="ORF">TSAR_003815</name>
</gene>
<evidence type="ECO:0000313" key="2">
    <source>
        <dbReference type="EMBL" id="OXU29503.1"/>
    </source>
</evidence>
<dbReference type="AlphaFoldDB" id="A0A232FG14"/>
<evidence type="ECO:0000313" key="3">
    <source>
        <dbReference type="Proteomes" id="UP000215335"/>
    </source>
</evidence>
<dbReference type="GO" id="GO:0005549">
    <property type="term" value="F:odorant binding"/>
    <property type="evidence" value="ECO:0007669"/>
    <property type="project" value="InterPro"/>
</dbReference>
<keyword evidence="1" id="KW-0732">Signal</keyword>
<dbReference type="OrthoDB" id="7665616at2759"/>
<dbReference type="InterPro" id="IPR036728">
    <property type="entry name" value="PBP_GOBP_sf"/>
</dbReference>
<dbReference type="Gene3D" id="1.10.238.20">
    <property type="entry name" value="Pheromone/general odorant binding protein domain"/>
    <property type="match status" value="1"/>
</dbReference>
<dbReference type="EMBL" id="NNAY01000282">
    <property type="protein sequence ID" value="OXU29503.1"/>
    <property type="molecule type" value="Genomic_DNA"/>
</dbReference>
<feature type="chain" id="PRO_5012195528" evidence="1">
    <location>
        <begin position="16"/>
        <end position="138"/>
    </location>
</feature>
<sequence>MMRILLLGFFCSVFALSHQKENPEPSDAHWQEDLQSCLDQTGLDLSIFGVSRIDEVTGQNLKKLTKVPANKRGCLVACVFQKQGMISKEGVLQNNPPHPDPATKFETTFEDAIAVCRAEENFCKLGNCLFGIYFKHEL</sequence>
<dbReference type="Proteomes" id="UP000215335">
    <property type="component" value="Unassembled WGS sequence"/>
</dbReference>
<keyword evidence="3" id="KW-1185">Reference proteome</keyword>
<organism evidence="2 3">
    <name type="scientific">Trichomalopsis sarcophagae</name>
    <dbReference type="NCBI Taxonomy" id="543379"/>
    <lineage>
        <taxon>Eukaryota</taxon>
        <taxon>Metazoa</taxon>
        <taxon>Ecdysozoa</taxon>
        <taxon>Arthropoda</taxon>
        <taxon>Hexapoda</taxon>
        <taxon>Insecta</taxon>
        <taxon>Pterygota</taxon>
        <taxon>Neoptera</taxon>
        <taxon>Endopterygota</taxon>
        <taxon>Hymenoptera</taxon>
        <taxon>Apocrita</taxon>
        <taxon>Proctotrupomorpha</taxon>
        <taxon>Chalcidoidea</taxon>
        <taxon>Pteromalidae</taxon>
        <taxon>Pteromalinae</taxon>
        <taxon>Trichomalopsis</taxon>
    </lineage>
</organism>
<accession>A0A232FG14</accession>
<protein>
    <submittedName>
        <fullName evidence="2">Uncharacterized protein</fullName>
    </submittedName>
</protein>
<feature type="signal peptide" evidence="1">
    <location>
        <begin position="1"/>
        <end position="15"/>
    </location>
</feature>
<evidence type="ECO:0000256" key="1">
    <source>
        <dbReference type="SAM" id="SignalP"/>
    </source>
</evidence>
<dbReference type="SUPFAM" id="SSF47565">
    <property type="entry name" value="Insect pheromone/odorant-binding proteins"/>
    <property type="match status" value="1"/>
</dbReference>
<proteinExistence type="predicted"/>
<reference evidence="2 3" key="1">
    <citation type="journal article" date="2017" name="Curr. Biol.">
        <title>The Evolution of Venom by Co-option of Single-Copy Genes.</title>
        <authorList>
            <person name="Martinson E.O."/>
            <person name="Mrinalini"/>
            <person name="Kelkar Y.D."/>
            <person name="Chang C.H."/>
            <person name="Werren J.H."/>
        </authorList>
    </citation>
    <scope>NUCLEOTIDE SEQUENCE [LARGE SCALE GENOMIC DNA]</scope>
    <source>
        <strain evidence="2 3">Alberta</strain>
        <tissue evidence="2">Whole body</tissue>
    </source>
</reference>